<accession>A0A3L6E938</accession>
<reference evidence="1" key="1">
    <citation type="submission" date="2015-12" db="EMBL/GenBank/DDBJ databases">
        <title>Update maize B73 reference genome by single molecule sequencing technologies.</title>
        <authorList>
            <consortium name="Maize Genome Sequencing Project"/>
            <person name="Ware D."/>
        </authorList>
    </citation>
    <scope>NUCLEOTIDE SEQUENCE</scope>
    <source>
        <tissue evidence="1">Seedling</tissue>
    </source>
</reference>
<protein>
    <submittedName>
        <fullName evidence="1">Uncharacterized protein</fullName>
    </submittedName>
</protein>
<dbReference type="AlphaFoldDB" id="A0A3L6E938"/>
<name>A0A3L6E938_MAIZE</name>
<organism evidence="1">
    <name type="scientific">Zea mays</name>
    <name type="common">Maize</name>
    <dbReference type="NCBI Taxonomy" id="4577"/>
    <lineage>
        <taxon>Eukaryota</taxon>
        <taxon>Viridiplantae</taxon>
        <taxon>Streptophyta</taxon>
        <taxon>Embryophyta</taxon>
        <taxon>Tracheophyta</taxon>
        <taxon>Spermatophyta</taxon>
        <taxon>Magnoliopsida</taxon>
        <taxon>Liliopsida</taxon>
        <taxon>Poales</taxon>
        <taxon>Poaceae</taxon>
        <taxon>PACMAD clade</taxon>
        <taxon>Panicoideae</taxon>
        <taxon>Andropogonodae</taxon>
        <taxon>Andropogoneae</taxon>
        <taxon>Tripsacinae</taxon>
        <taxon>Zea</taxon>
    </lineage>
</organism>
<proteinExistence type="predicted"/>
<dbReference type="EMBL" id="CM000782">
    <property type="protein sequence ID" value="AQK84635.1"/>
    <property type="molecule type" value="Genomic_DNA"/>
</dbReference>
<evidence type="ECO:0000313" key="1">
    <source>
        <dbReference type="EMBL" id="AQK84635.1"/>
    </source>
</evidence>
<gene>
    <name evidence="1" type="ORF">ZEAMMB73_Zm00001d037702</name>
</gene>
<sequence>MRDLVFVKFNSKLRGKERIGIDPLEREVDDAIGYDENEFITGIVLLPNDVVEPTQDRRS</sequence>
<accession>A0A1D6LZZ4</accession>